<sequence>MERLMETLNYPVVVYLHGNSSQESRCGLYNVLANLNFHVLALDYRGYGDSNGSPTESGIIEDAVEIFNYARSRSGGNLVFLWGHSLGTAVATAAAMHLSESGSPPVGLILESPFNNLLDVVTYHPFAAPFRWLPWFNRTVLQPLHRSGLDMSSDRRIKKCVCLRLSRNCVFSKYCNDFSKFDKKFGV</sequence>
<accession>A0A183EMZ1</accession>
<dbReference type="WBParaSite" id="GPUH_0002235901-mRNA-1">
    <property type="protein sequence ID" value="GPUH_0002235901-mRNA-1"/>
    <property type="gene ID" value="GPUH_0002235901"/>
</dbReference>
<dbReference type="Gene3D" id="3.40.50.1820">
    <property type="entry name" value="alpha/beta hydrolase"/>
    <property type="match status" value="1"/>
</dbReference>
<dbReference type="InterPro" id="IPR022742">
    <property type="entry name" value="Hydrolase_4"/>
</dbReference>
<proteinExistence type="predicted"/>
<organism evidence="4">
    <name type="scientific">Gongylonema pulchrum</name>
    <dbReference type="NCBI Taxonomy" id="637853"/>
    <lineage>
        <taxon>Eukaryota</taxon>
        <taxon>Metazoa</taxon>
        <taxon>Ecdysozoa</taxon>
        <taxon>Nematoda</taxon>
        <taxon>Chromadorea</taxon>
        <taxon>Rhabditida</taxon>
        <taxon>Spirurina</taxon>
        <taxon>Spiruromorpha</taxon>
        <taxon>Spiruroidea</taxon>
        <taxon>Gongylonematidae</taxon>
        <taxon>Gongylonema</taxon>
    </lineage>
</organism>
<feature type="domain" description="Serine aminopeptidase S33" evidence="1">
    <location>
        <begin position="12"/>
        <end position="128"/>
    </location>
</feature>
<gene>
    <name evidence="2" type="ORF">GPUH_LOCUS22332</name>
</gene>
<keyword evidence="3" id="KW-1185">Reference proteome</keyword>
<evidence type="ECO:0000259" key="1">
    <source>
        <dbReference type="Pfam" id="PF12146"/>
    </source>
</evidence>
<dbReference type="GO" id="GO:0052651">
    <property type="term" value="P:monoacylglycerol catabolic process"/>
    <property type="evidence" value="ECO:0007669"/>
    <property type="project" value="TreeGrafter"/>
</dbReference>
<protein>
    <submittedName>
        <fullName evidence="4">Hydrolase_4 domain-containing protein</fullName>
    </submittedName>
</protein>
<dbReference type="EMBL" id="UYRT01094814">
    <property type="protein sequence ID" value="VDN39839.1"/>
    <property type="molecule type" value="Genomic_DNA"/>
</dbReference>
<reference evidence="2 3" key="2">
    <citation type="submission" date="2018-11" db="EMBL/GenBank/DDBJ databases">
        <authorList>
            <consortium name="Pathogen Informatics"/>
        </authorList>
    </citation>
    <scope>NUCLEOTIDE SEQUENCE [LARGE SCALE GENOMIC DNA]</scope>
</reference>
<dbReference type="AlphaFoldDB" id="A0A183EMZ1"/>
<dbReference type="OrthoDB" id="10249433at2759"/>
<evidence type="ECO:0000313" key="2">
    <source>
        <dbReference type="EMBL" id="VDN39839.1"/>
    </source>
</evidence>
<dbReference type="Pfam" id="PF12146">
    <property type="entry name" value="Hydrolase_4"/>
    <property type="match status" value="1"/>
</dbReference>
<evidence type="ECO:0000313" key="3">
    <source>
        <dbReference type="Proteomes" id="UP000271098"/>
    </source>
</evidence>
<dbReference type="GO" id="GO:0005789">
    <property type="term" value="C:endoplasmic reticulum membrane"/>
    <property type="evidence" value="ECO:0007669"/>
    <property type="project" value="TreeGrafter"/>
</dbReference>
<evidence type="ECO:0000313" key="4">
    <source>
        <dbReference type="WBParaSite" id="GPUH_0002235901-mRNA-1"/>
    </source>
</evidence>
<dbReference type="PANTHER" id="PTHR12277">
    <property type="entry name" value="ALPHA/BETA HYDROLASE DOMAIN-CONTAINING PROTEIN"/>
    <property type="match status" value="1"/>
</dbReference>
<dbReference type="Proteomes" id="UP000271098">
    <property type="component" value="Unassembled WGS sequence"/>
</dbReference>
<dbReference type="GO" id="GO:0006660">
    <property type="term" value="P:phosphatidylserine catabolic process"/>
    <property type="evidence" value="ECO:0007669"/>
    <property type="project" value="TreeGrafter"/>
</dbReference>
<reference evidence="4" key="1">
    <citation type="submission" date="2016-06" db="UniProtKB">
        <authorList>
            <consortium name="WormBaseParasite"/>
        </authorList>
    </citation>
    <scope>IDENTIFICATION</scope>
</reference>
<dbReference type="GO" id="GO:0004622">
    <property type="term" value="F:phosphatidylcholine lysophospholipase activity"/>
    <property type="evidence" value="ECO:0007669"/>
    <property type="project" value="TreeGrafter"/>
</dbReference>
<name>A0A183EMZ1_9BILA</name>
<dbReference type="InterPro" id="IPR029058">
    <property type="entry name" value="AB_hydrolase_fold"/>
</dbReference>
<dbReference type="GO" id="GO:0047372">
    <property type="term" value="F:monoacylglycerol lipase activity"/>
    <property type="evidence" value="ECO:0007669"/>
    <property type="project" value="TreeGrafter"/>
</dbReference>
<dbReference type="SUPFAM" id="SSF53474">
    <property type="entry name" value="alpha/beta-Hydrolases"/>
    <property type="match status" value="1"/>
</dbReference>
<dbReference type="PANTHER" id="PTHR12277:SF194">
    <property type="entry name" value="FI04476P"/>
    <property type="match status" value="1"/>
</dbReference>